<dbReference type="GO" id="GO:0004518">
    <property type="term" value="F:nuclease activity"/>
    <property type="evidence" value="ECO:0007669"/>
    <property type="project" value="UniProtKB-KW"/>
</dbReference>
<evidence type="ECO:0000259" key="5">
    <source>
        <dbReference type="Pfam" id="PF13470"/>
    </source>
</evidence>
<dbReference type="EMBL" id="JACMSE010000002">
    <property type="protein sequence ID" value="MBC2888742.1"/>
    <property type="molecule type" value="Genomic_DNA"/>
</dbReference>
<evidence type="ECO:0000256" key="1">
    <source>
        <dbReference type="ARBA" id="ARBA00022722"/>
    </source>
</evidence>
<dbReference type="Gene3D" id="3.40.50.1010">
    <property type="entry name" value="5'-nuclease"/>
    <property type="match status" value="1"/>
</dbReference>
<dbReference type="InterPro" id="IPR002716">
    <property type="entry name" value="PIN_dom"/>
</dbReference>
<evidence type="ECO:0000313" key="7">
    <source>
        <dbReference type="Proteomes" id="UP000587396"/>
    </source>
</evidence>
<dbReference type="GO" id="GO:0046872">
    <property type="term" value="F:metal ion binding"/>
    <property type="evidence" value="ECO:0007669"/>
    <property type="project" value="UniProtKB-KW"/>
</dbReference>
<keyword evidence="1" id="KW-0540">Nuclease</keyword>
<dbReference type="Pfam" id="PF13470">
    <property type="entry name" value="PIN_3"/>
    <property type="match status" value="1"/>
</dbReference>
<gene>
    <name evidence="6" type="ORF">H7313_05180</name>
</gene>
<dbReference type="InterPro" id="IPR029060">
    <property type="entry name" value="PIN-like_dom_sf"/>
</dbReference>
<evidence type="ECO:0000313" key="6">
    <source>
        <dbReference type="EMBL" id="MBC2888742.1"/>
    </source>
</evidence>
<evidence type="ECO:0000256" key="2">
    <source>
        <dbReference type="ARBA" id="ARBA00022723"/>
    </source>
</evidence>
<sequence length="150" mass="17589">MRLLLDTNVMLDIFAARKEFYHEALALKIMGLSQDAELWVSAKSFTDVFYLMKNREKYESDSIQDIFLENLEYLHVCKVEQEDIVESAKMKWPDFEDCLVARCAEKVKADVLITRDRKGFEQASVKSCSPVTFFEMLEREHGIVYDEIAW</sequence>
<accession>A0A842J9H2</accession>
<dbReference type="CDD" id="cd09854">
    <property type="entry name" value="PIN_VapC-like"/>
    <property type="match status" value="1"/>
</dbReference>
<reference evidence="6 7" key="1">
    <citation type="submission" date="2020-08" db="EMBL/GenBank/DDBJ databases">
        <authorList>
            <person name="Liu C."/>
            <person name="Sun Q."/>
        </authorList>
    </citation>
    <scope>NUCLEOTIDE SEQUENCE [LARGE SCALE GENOMIC DNA]</scope>
    <source>
        <strain evidence="6 7">N22</strain>
    </source>
</reference>
<keyword evidence="4" id="KW-0460">Magnesium</keyword>
<protein>
    <submittedName>
        <fullName evidence="6">PIN domain-containing protein</fullName>
    </submittedName>
</protein>
<name>A0A842J9H2_9ACTN</name>
<evidence type="ECO:0000256" key="4">
    <source>
        <dbReference type="ARBA" id="ARBA00022842"/>
    </source>
</evidence>
<proteinExistence type="predicted"/>
<keyword evidence="2" id="KW-0479">Metal-binding</keyword>
<keyword evidence="3" id="KW-0378">Hydrolase</keyword>
<dbReference type="GO" id="GO:0016787">
    <property type="term" value="F:hydrolase activity"/>
    <property type="evidence" value="ECO:0007669"/>
    <property type="project" value="UniProtKB-KW"/>
</dbReference>
<dbReference type="AlphaFoldDB" id="A0A842J9H2"/>
<dbReference type="RefSeq" id="WP_185904667.1">
    <property type="nucleotide sequence ID" value="NZ_JACMSE010000002.1"/>
</dbReference>
<keyword evidence="7" id="KW-1185">Reference proteome</keyword>
<dbReference type="Proteomes" id="UP000587396">
    <property type="component" value="Unassembled WGS sequence"/>
</dbReference>
<evidence type="ECO:0000256" key="3">
    <source>
        <dbReference type="ARBA" id="ARBA00022801"/>
    </source>
</evidence>
<feature type="domain" description="PIN" evidence="5">
    <location>
        <begin position="2"/>
        <end position="118"/>
    </location>
</feature>
<organism evidence="6 7">
    <name type="scientific">Gordonibacter massiliensis</name>
    <name type="common">ex Traore et al. 2017</name>
    <dbReference type="NCBI Taxonomy" id="1841863"/>
    <lineage>
        <taxon>Bacteria</taxon>
        <taxon>Bacillati</taxon>
        <taxon>Actinomycetota</taxon>
        <taxon>Coriobacteriia</taxon>
        <taxon>Eggerthellales</taxon>
        <taxon>Eggerthellaceae</taxon>
        <taxon>Gordonibacter</taxon>
    </lineage>
</organism>
<comment type="caution">
    <text evidence="6">The sequence shown here is derived from an EMBL/GenBank/DDBJ whole genome shotgun (WGS) entry which is preliminary data.</text>
</comment>
<dbReference type="SUPFAM" id="SSF88723">
    <property type="entry name" value="PIN domain-like"/>
    <property type="match status" value="1"/>
</dbReference>